<dbReference type="InterPro" id="IPR050221">
    <property type="entry name" value="26S_Proteasome_ATPase"/>
</dbReference>
<dbReference type="InterPro" id="IPR003959">
    <property type="entry name" value="ATPase_AAA_core"/>
</dbReference>
<gene>
    <name evidence="6" type="ORF">CSSPJE1EN1_LOCUS20096</name>
</gene>
<dbReference type="Pfam" id="PF00004">
    <property type="entry name" value="AAA"/>
    <property type="match status" value="1"/>
</dbReference>
<sequence>MRGAKAILRAVGRVTPAAGPTSGSIFPLPFSSPPCIDCTIRRSIVPLTSTPQLMDTTTCPCFLEWMRSLHKALTVKSFLKEGFVLNSPPNSRDHWKLMMEMAAGFSLLFGTASGFPHPSVNEKAMGDDDLPSESKEEQAFQLGSAVDTQEVVQQVRSGVDDRIVCLKLCDQILPPLTIAAKGQQVSVRFPMSPTCDVSHLIVDVVSRLGEPTNDGNNGSEMVVRAWDSAVARQLTISSPGTTGLPIMGGGSDQPASNQSPAMIAETENLCVLVFEPLPGGFESSEVEFLKKGFLSSKELDAIVSSLSIAGGIDPGIEERTGARQAEKEAEVKAKTLEGLEAMGVKIYGLENNGVLEGEHVSWDNIAGYHDQKREIEDMVLLALKRPEVYDSIARGTRRRFESNRPRAILFEGPPGTGKTSCARVIASQAGVPLLYVPLEVVVSKYYGESERLLASIFTAGNELPEGAIIFLDEIDSMAMTRDGEMHEATRRMLSVLLRQMDGFEQDKRIVVIAATNRKQDLDPALLSRFDTSVAFNLPDQSTREEIASQYARHLTSTELKAFGSASEGMSGRDIHDVCQQAERRWASKVIRGLAGSQPLNKLPPLQEYLDCAQNRQQMIVRWTHGNGDFFRVAQSQKFAAS</sequence>
<keyword evidence="7" id="KW-1185">Reference proteome</keyword>
<dbReference type="SMART" id="SM00382">
    <property type="entry name" value="AAA"/>
    <property type="match status" value="1"/>
</dbReference>
<dbReference type="Proteomes" id="UP001497444">
    <property type="component" value="Chromosome 6"/>
</dbReference>
<evidence type="ECO:0000256" key="3">
    <source>
        <dbReference type="ARBA" id="ARBA00022840"/>
    </source>
</evidence>
<name>A0ABP0X9W6_9BRYO</name>
<evidence type="ECO:0000259" key="5">
    <source>
        <dbReference type="SMART" id="SM00382"/>
    </source>
</evidence>
<dbReference type="PANTHER" id="PTHR23073">
    <property type="entry name" value="26S PROTEASOME REGULATORY SUBUNIT"/>
    <property type="match status" value="1"/>
</dbReference>
<reference evidence="6" key="1">
    <citation type="submission" date="2024-02" db="EMBL/GenBank/DDBJ databases">
        <authorList>
            <consortium name="ELIXIR-Norway"/>
            <consortium name="Elixir Norway"/>
        </authorList>
    </citation>
    <scope>NUCLEOTIDE SEQUENCE</scope>
</reference>
<accession>A0ABP0X9W6</accession>
<protein>
    <recommendedName>
        <fullName evidence="5">AAA+ ATPase domain-containing protein</fullName>
    </recommendedName>
</protein>
<organism evidence="6 7">
    <name type="scientific">Sphagnum jensenii</name>
    <dbReference type="NCBI Taxonomy" id="128206"/>
    <lineage>
        <taxon>Eukaryota</taxon>
        <taxon>Viridiplantae</taxon>
        <taxon>Streptophyta</taxon>
        <taxon>Embryophyta</taxon>
        <taxon>Bryophyta</taxon>
        <taxon>Sphagnophytina</taxon>
        <taxon>Sphagnopsida</taxon>
        <taxon>Sphagnales</taxon>
        <taxon>Sphagnaceae</taxon>
        <taxon>Sphagnum</taxon>
    </lineage>
</organism>
<comment type="similarity">
    <text evidence="1 4">Belongs to the AAA ATPase family.</text>
</comment>
<evidence type="ECO:0000256" key="1">
    <source>
        <dbReference type="ARBA" id="ARBA00006914"/>
    </source>
</evidence>
<proteinExistence type="inferred from homology"/>
<dbReference type="EMBL" id="OZ020101">
    <property type="protein sequence ID" value="CAK9274618.1"/>
    <property type="molecule type" value="Genomic_DNA"/>
</dbReference>
<dbReference type="InterPro" id="IPR003960">
    <property type="entry name" value="ATPase_AAA_CS"/>
</dbReference>
<dbReference type="CDD" id="cd19481">
    <property type="entry name" value="RecA-like_protease"/>
    <property type="match status" value="1"/>
</dbReference>
<evidence type="ECO:0000256" key="2">
    <source>
        <dbReference type="ARBA" id="ARBA00022741"/>
    </source>
</evidence>
<dbReference type="InterPro" id="IPR027417">
    <property type="entry name" value="P-loop_NTPase"/>
</dbReference>
<evidence type="ECO:0000313" key="6">
    <source>
        <dbReference type="EMBL" id="CAK9274618.1"/>
    </source>
</evidence>
<keyword evidence="2 4" id="KW-0547">Nucleotide-binding</keyword>
<keyword evidence="3 4" id="KW-0067">ATP-binding</keyword>
<evidence type="ECO:0000256" key="4">
    <source>
        <dbReference type="RuleBase" id="RU003651"/>
    </source>
</evidence>
<feature type="domain" description="AAA+ ATPase" evidence="5">
    <location>
        <begin position="404"/>
        <end position="539"/>
    </location>
</feature>
<dbReference type="Gene3D" id="3.40.50.300">
    <property type="entry name" value="P-loop containing nucleotide triphosphate hydrolases"/>
    <property type="match status" value="1"/>
</dbReference>
<dbReference type="PROSITE" id="PS00674">
    <property type="entry name" value="AAA"/>
    <property type="match status" value="1"/>
</dbReference>
<dbReference type="SUPFAM" id="SSF52540">
    <property type="entry name" value="P-loop containing nucleoside triphosphate hydrolases"/>
    <property type="match status" value="1"/>
</dbReference>
<dbReference type="InterPro" id="IPR003593">
    <property type="entry name" value="AAA+_ATPase"/>
</dbReference>
<evidence type="ECO:0000313" key="7">
    <source>
        <dbReference type="Proteomes" id="UP001497444"/>
    </source>
</evidence>